<reference evidence="2" key="1">
    <citation type="journal article" date="2014" name="Mitochondrial DNA">
        <title>The complete mitochondrial genome of the Colletes gigas (Hymenoptera: Colletidae: Colletinae).</title>
        <authorList>
            <person name="Huang D."/>
            <person name="Su T."/>
            <person name="Qu L."/>
            <person name="Wu Y."/>
            <person name="Gu P."/>
            <person name="He B."/>
            <person name="Xu X."/>
            <person name="Zhu C."/>
        </authorList>
    </citation>
    <scope>NUCLEOTIDE SEQUENCE</scope>
</reference>
<keyword evidence="1" id="KW-0812">Transmembrane</keyword>
<keyword evidence="1" id="KW-1133">Transmembrane helix</keyword>
<keyword evidence="1" id="KW-0472">Membrane</keyword>
<evidence type="ECO:0000256" key="1">
    <source>
        <dbReference type="SAM" id="Phobius"/>
    </source>
</evidence>
<reference evidence="3" key="4">
    <citation type="journal article" date="2020" name="Genome Biol. Evol.">
        <title>The first draft genome of the plasterer bee Colletes gigas (Hymenoptera: Colletidae: Colletes).</title>
        <authorList>
            <person name="Zhou Q.S."/>
            <person name="Luo A."/>
            <person name="Zhang F."/>
            <person name="Niu Z.Q."/>
            <person name="Wu Q.T."/>
            <person name="Xiong M."/>
            <person name="Orr M.C."/>
            <person name="Zhu C.D."/>
        </authorList>
    </citation>
    <scope>NUCLEOTIDE SEQUENCE</scope>
</reference>
<evidence type="ECO:0000313" key="2">
    <source>
        <dbReference type="EMBL" id="AJD22697.1"/>
    </source>
</evidence>
<evidence type="ECO:0000313" key="3">
    <source>
        <dbReference type="EMBL" id="QLI42498.1"/>
    </source>
</evidence>
<geneLocation type="mitochondrion" evidence="2"/>
<feature type="transmembrane region" description="Helical" evidence="1">
    <location>
        <begin position="16"/>
        <end position="37"/>
    </location>
</feature>
<reference evidence="2" key="2">
    <citation type="submission" date="2014-10" db="EMBL/GenBank/DDBJ databases">
        <authorList>
            <person name="Seo M.-J."/>
            <person name="Seok Y.J."/>
            <person name="Cha I.-T."/>
        </authorList>
    </citation>
    <scope>NUCLEOTIDE SEQUENCE</scope>
</reference>
<protein>
    <submittedName>
        <fullName evidence="2">ATP synthase F0 subunit 8</fullName>
    </submittedName>
</protein>
<dbReference type="EMBL" id="KM978210">
    <property type="protein sequence ID" value="AJD22697.1"/>
    <property type="molecule type" value="Genomic_DNA"/>
</dbReference>
<keyword evidence="2" id="KW-0496">Mitochondrion</keyword>
<dbReference type="AlphaFoldDB" id="A0A0U1YIS9"/>
<dbReference type="EMBL" id="MN841004">
    <property type="protein sequence ID" value="QLI42498.1"/>
    <property type="molecule type" value="Genomic_DNA"/>
</dbReference>
<gene>
    <name evidence="2" type="primary">ATP8</name>
</gene>
<name>A0A0U1YIS9_9HYME</name>
<proteinExistence type="predicted"/>
<organism evidence="2">
    <name type="scientific">Colletes gigas</name>
    <dbReference type="NCBI Taxonomy" id="935657"/>
    <lineage>
        <taxon>Eukaryota</taxon>
        <taxon>Metazoa</taxon>
        <taxon>Ecdysozoa</taxon>
        <taxon>Arthropoda</taxon>
        <taxon>Hexapoda</taxon>
        <taxon>Insecta</taxon>
        <taxon>Pterygota</taxon>
        <taxon>Neoptera</taxon>
        <taxon>Endopterygota</taxon>
        <taxon>Hymenoptera</taxon>
        <taxon>Apocrita</taxon>
        <taxon>Aculeata</taxon>
        <taxon>Apoidea</taxon>
        <taxon>Anthophila</taxon>
        <taxon>Colletidae</taxon>
        <taxon>Colletinae</taxon>
        <taxon>Colletes</taxon>
    </lineage>
</organism>
<reference evidence="3" key="3">
    <citation type="submission" date="2019-12" db="EMBL/GenBank/DDBJ databases">
        <authorList>
            <person name="Zhou Q.-S."/>
        </authorList>
    </citation>
    <scope>NUCLEOTIDE SEQUENCE</scope>
</reference>
<sequence>MNFLIPQMMPMNWMNLYFYTLIIIFFIIMMIYFMKYYKMNKFNYKMKMKFLLFKW</sequence>
<accession>A0A0U1YIS9</accession>